<dbReference type="AlphaFoldDB" id="A0A923LF35"/>
<dbReference type="Pfam" id="PF01551">
    <property type="entry name" value="Peptidase_M23"/>
    <property type="match status" value="1"/>
</dbReference>
<evidence type="ECO:0000256" key="2">
    <source>
        <dbReference type="SAM" id="Phobius"/>
    </source>
</evidence>
<reference evidence="4" key="1">
    <citation type="submission" date="2020-08" db="EMBL/GenBank/DDBJ databases">
        <title>Genome public.</title>
        <authorList>
            <person name="Liu C."/>
            <person name="Sun Q."/>
        </authorList>
    </citation>
    <scope>NUCLEOTIDE SEQUENCE</scope>
    <source>
        <strain evidence="4">NSJ-68</strain>
    </source>
</reference>
<dbReference type="Proteomes" id="UP000649345">
    <property type="component" value="Unassembled WGS sequence"/>
</dbReference>
<name>A0A923LF35_9FIRM</name>
<accession>A0A923LF35</accession>
<comment type="caution">
    <text evidence="4">The sequence shown here is derived from an EMBL/GenBank/DDBJ whole genome shotgun (WGS) entry which is preliminary data.</text>
</comment>
<dbReference type="RefSeq" id="WP_186871537.1">
    <property type="nucleotide sequence ID" value="NZ_JACOOR010000011.1"/>
</dbReference>
<evidence type="ECO:0000313" key="4">
    <source>
        <dbReference type="EMBL" id="MBC5661123.1"/>
    </source>
</evidence>
<keyword evidence="2" id="KW-0812">Transmembrane</keyword>
<evidence type="ECO:0000256" key="1">
    <source>
        <dbReference type="SAM" id="MobiDB-lite"/>
    </source>
</evidence>
<dbReference type="Gene3D" id="2.70.70.10">
    <property type="entry name" value="Glucose Permease (Domain IIA)"/>
    <property type="match status" value="1"/>
</dbReference>
<dbReference type="InterPro" id="IPR050570">
    <property type="entry name" value="Cell_wall_metabolism_enzyme"/>
</dbReference>
<sequence>MAVKRKKKSGFGVSRSTTVALGLCFLAVVTMIGMYTVGRTEEQQKQLEQQVSEAEQAVKAREEQLARERRQAEERQAAAAAASRDQADKAGKTKDGPELESEYESETADLPVTEDETVLLQETAGEALAQTEPTLSFSGEQGSLLWPVAGTILLDYSMDKTIYFPTLDQYKCNPALVIQGNAGQSVLSAADGKVTGLETLEETGLTMTMDIGNGYELIYGQLQDAAVQEGSYVKAGELLGYLAEPSRYYSKEGCSLYFEVKKDGTSVDPKTLLP</sequence>
<gene>
    <name evidence="4" type="ORF">H8S44_15330</name>
</gene>
<protein>
    <submittedName>
        <fullName evidence="4">M23 family metallopeptidase</fullName>
    </submittedName>
</protein>
<proteinExistence type="predicted"/>
<dbReference type="InterPro" id="IPR016047">
    <property type="entry name" value="M23ase_b-sheet_dom"/>
</dbReference>
<keyword evidence="5" id="KW-1185">Reference proteome</keyword>
<dbReference type="PANTHER" id="PTHR21666">
    <property type="entry name" value="PEPTIDASE-RELATED"/>
    <property type="match status" value="1"/>
</dbReference>
<feature type="compositionally biased region" description="Basic and acidic residues" evidence="1">
    <location>
        <begin position="85"/>
        <end position="97"/>
    </location>
</feature>
<dbReference type="CDD" id="cd12797">
    <property type="entry name" value="M23_peptidase"/>
    <property type="match status" value="1"/>
</dbReference>
<evidence type="ECO:0000313" key="5">
    <source>
        <dbReference type="Proteomes" id="UP000649345"/>
    </source>
</evidence>
<keyword evidence="2" id="KW-1133">Transmembrane helix</keyword>
<dbReference type="InterPro" id="IPR011055">
    <property type="entry name" value="Dup_hybrid_motif"/>
</dbReference>
<feature type="transmembrane region" description="Helical" evidence="2">
    <location>
        <begin position="20"/>
        <end position="38"/>
    </location>
</feature>
<dbReference type="EMBL" id="JACOOR010000011">
    <property type="protein sequence ID" value="MBC5661123.1"/>
    <property type="molecule type" value="Genomic_DNA"/>
</dbReference>
<dbReference type="GO" id="GO:0004222">
    <property type="term" value="F:metalloendopeptidase activity"/>
    <property type="evidence" value="ECO:0007669"/>
    <property type="project" value="TreeGrafter"/>
</dbReference>
<feature type="region of interest" description="Disordered" evidence="1">
    <location>
        <begin position="55"/>
        <end position="113"/>
    </location>
</feature>
<evidence type="ECO:0000259" key="3">
    <source>
        <dbReference type="Pfam" id="PF01551"/>
    </source>
</evidence>
<dbReference type="SUPFAM" id="SSF51261">
    <property type="entry name" value="Duplicated hybrid motif"/>
    <property type="match status" value="1"/>
</dbReference>
<dbReference type="PANTHER" id="PTHR21666:SF270">
    <property type="entry name" value="MUREIN HYDROLASE ACTIVATOR ENVC"/>
    <property type="match status" value="1"/>
</dbReference>
<feature type="compositionally biased region" description="Basic and acidic residues" evidence="1">
    <location>
        <begin position="56"/>
        <end position="76"/>
    </location>
</feature>
<keyword evidence="2" id="KW-0472">Membrane</keyword>
<feature type="compositionally biased region" description="Acidic residues" evidence="1">
    <location>
        <begin position="98"/>
        <end position="113"/>
    </location>
</feature>
<feature type="domain" description="M23ase beta-sheet core" evidence="3">
    <location>
        <begin position="176"/>
        <end position="269"/>
    </location>
</feature>
<organism evidence="4 5">
    <name type="scientific">Anaerosacchariphilus hominis</name>
    <dbReference type="NCBI Taxonomy" id="2763017"/>
    <lineage>
        <taxon>Bacteria</taxon>
        <taxon>Bacillati</taxon>
        <taxon>Bacillota</taxon>
        <taxon>Clostridia</taxon>
        <taxon>Lachnospirales</taxon>
        <taxon>Lachnospiraceae</taxon>
        <taxon>Anaerosacchariphilus</taxon>
    </lineage>
</organism>